<protein>
    <submittedName>
        <fullName evidence="2">Uncharacterized protein</fullName>
    </submittedName>
</protein>
<dbReference type="EMBL" id="LKAM01000008">
    <property type="protein sequence ID" value="KUM47015.1"/>
    <property type="molecule type" value="Genomic_DNA"/>
</dbReference>
<comment type="caution">
    <text evidence="2">The sequence shown here is derived from an EMBL/GenBank/DDBJ whole genome shotgun (WGS) entry which is preliminary data.</text>
</comment>
<dbReference type="AlphaFoldDB" id="A0A117NGM1"/>
<keyword evidence="1" id="KW-0812">Transmembrane</keyword>
<accession>A0A117NGM1</accession>
<organism evidence="2">
    <name type="scientific">Picea glauca</name>
    <name type="common">White spruce</name>
    <name type="synonym">Pinus glauca</name>
    <dbReference type="NCBI Taxonomy" id="3330"/>
    <lineage>
        <taxon>Eukaryota</taxon>
        <taxon>Viridiplantae</taxon>
        <taxon>Streptophyta</taxon>
        <taxon>Embryophyta</taxon>
        <taxon>Tracheophyta</taxon>
        <taxon>Spermatophyta</taxon>
        <taxon>Pinopsida</taxon>
        <taxon>Pinidae</taxon>
        <taxon>Conifers I</taxon>
        <taxon>Pinales</taxon>
        <taxon>Pinaceae</taxon>
        <taxon>Picea</taxon>
    </lineage>
</organism>
<evidence type="ECO:0000256" key="1">
    <source>
        <dbReference type="SAM" id="Phobius"/>
    </source>
</evidence>
<sequence length="76" mass="8992">MQTKRSGLARVTLLIAWTVGIMLSMERIQLVLRFLLCRYVRLWSRFHFASLILKYNHKASATPARHQSWKSFPVYP</sequence>
<gene>
    <name evidence="2" type="ORF">ABT39_MTgene6019</name>
</gene>
<keyword evidence="1" id="KW-0472">Membrane</keyword>
<proteinExistence type="predicted"/>
<keyword evidence="1" id="KW-1133">Transmembrane helix</keyword>
<keyword evidence="2" id="KW-0496">Mitochondrion</keyword>
<name>A0A117NGM1_PICGL</name>
<geneLocation type="mitochondrion" evidence="2"/>
<reference evidence="2" key="1">
    <citation type="journal article" date="2015" name="Genome Biol. Evol.">
        <title>Organellar Genomes of White Spruce (Picea glauca): Assembly and Annotation.</title>
        <authorList>
            <person name="Jackman S.D."/>
            <person name="Warren R.L."/>
            <person name="Gibb E.A."/>
            <person name="Vandervalk B.P."/>
            <person name="Mohamadi H."/>
            <person name="Chu J."/>
            <person name="Raymond A."/>
            <person name="Pleasance S."/>
            <person name="Coope R."/>
            <person name="Wildung M.R."/>
            <person name="Ritland C.E."/>
            <person name="Bousquet J."/>
            <person name="Jones S.J."/>
            <person name="Bohlmann J."/>
            <person name="Birol I."/>
        </authorList>
    </citation>
    <scope>NUCLEOTIDE SEQUENCE [LARGE SCALE GENOMIC DNA]</scope>
    <source>
        <tissue evidence="2">Flushing bud</tissue>
    </source>
</reference>
<feature type="transmembrane region" description="Helical" evidence="1">
    <location>
        <begin position="7"/>
        <end position="25"/>
    </location>
</feature>
<evidence type="ECO:0000313" key="2">
    <source>
        <dbReference type="EMBL" id="KUM47015.1"/>
    </source>
</evidence>